<accession>N1ML84</accession>
<name>N1ML84_9SPHN</name>
<protein>
    <submittedName>
        <fullName evidence="2">Uncharacterized protein</fullName>
    </submittedName>
</protein>
<comment type="caution">
    <text evidence="2">The sequence shown here is derived from an EMBL/GenBank/DDBJ whole genome shotgun (WGS) entry which is preliminary data.</text>
</comment>
<dbReference type="AlphaFoldDB" id="N1ML84"/>
<reference evidence="2 3" key="1">
    <citation type="submission" date="2013-03" db="EMBL/GenBank/DDBJ databases">
        <authorList>
            <person name="Le V."/>
        </authorList>
    </citation>
    <scope>NUCLEOTIDE SEQUENCE [LARGE SCALE GENOMIC DNA]</scope>
    <source>
        <strain evidence="2 3">BiD32</strain>
    </source>
</reference>
<evidence type="ECO:0000256" key="1">
    <source>
        <dbReference type="SAM" id="MobiDB-lite"/>
    </source>
</evidence>
<feature type="region of interest" description="Disordered" evidence="1">
    <location>
        <begin position="1"/>
        <end position="38"/>
    </location>
</feature>
<reference evidence="3" key="2">
    <citation type="submission" date="2013-04" db="EMBL/GenBank/DDBJ databases">
        <title>Bisphenol A degrading Sphingobium sp. strain BiD32.</title>
        <authorList>
            <person name="Nielsen J.L."/>
            <person name="Zhou N.A."/>
            <person name="Kjeldal H."/>
        </authorList>
    </citation>
    <scope>NUCLEOTIDE SEQUENCE [LARGE SCALE GENOMIC DNA]</scope>
    <source>
        <strain evidence="3">BiD32</strain>
    </source>
</reference>
<feature type="compositionally biased region" description="Gly residues" evidence="1">
    <location>
        <begin position="29"/>
        <end position="38"/>
    </location>
</feature>
<evidence type="ECO:0000313" key="2">
    <source>
        <dbReference type="EMBL" id="CCW18005.1"/>
    </source>
</evidence>
<dbReference type="EMBL" id="CAVK010000115">
    <property type="protein sequence ID" value="CCW18005.1"/>
    <property type="molecule type" value="Genomic_DNA"/>
</dbReference>
<dbReference type="Proteomes" id="UP000013201">
    <property type="component" value="Unassembled WGS sequence"/>
</dbReference>
<evidence type="ECO:0000313" key="3">
    <source>
        <dbReference type="Proteomes" id="UP000013201"/>
    </source>
</evidence>
<sequence>MRNALKSRVAPQAGHRQRSPRQSALQIVFGGGPDLSSR</sequence>
<gene>
    <name evidence="2" type="ORF">EBBID32_23550</name>
</gene>
<organism evidence="2 3">
    <name type="scientific">Sphingobium indicum BiD32</name>
    <dbReference type="NCBI Taxonomy" id="1301087"/>
    <lineage>
        <taxon>Bacteria</taxon>
        <taxon>Pseudomonadati</taxon>
        <taxon>Pseudomonadota</taxon>
        <taxon>Alphaproteobacteria</taxon>
        <taxon>Sphingomonadales</taxon>
        <taxon>Sphingomonadaceae</taxon>
        <taxon>Sphingobium</taxon>
    </lineage>
</organism>
<keyword evidence="3" id="KW-1185">Reference proteome</keyword>
<proteinExistence type="predicted"/>